<dbReference type="InterPro" id="IPR050330">
    <property type="entry name" value="Bact_OuterMem_StrucFunc"/>
</dbReference>
<evidence type="ECO:0000256" key="1">
    <source>
        <dbReference type="PROSITE-ProRule" id="PRU00473"/>
    </source>
</evidence>
<dbReference type="OrthoDB" id="9815217at2"/>
<dbReference type="PANTHER" id="PTHR30329">
    <property type="entry name" value="STATOR ELEMENT OF FLAGELLAR MOTOR COMPLEX"/>
    <property type="match status" value="1"/>
</dbReference>
<evidence type="ECO:0000256" key="3">
    <source>
        <dbReference type="SAM" id="MobiDB-lite"/>
    </source>
</evidence>
<feature type="region of interest" description="Disordered" evidence="3">
    <location>
        <begin position="282"/>
        <end position="316"/>
    </location>
</feature>
<dbReference type="CDD" id="cd07185">
    <property type="entry name" value="OmpA_C-like"/>
    <property type="match status" value="1"/>
</dbReference>
<proteinExistence type="predicted"/>
<protein>
    <recommendedName>
        <fullName evidence="4">OmpA-like domain-containing protein</fullName>
    </recommendedName>
</protein>
<dbReference type="SUPFAM" id="SSF103088">
    <property type="entry name" value="OmpA-like"/>
    <property type="match status" value="1"/>
</dbReference>
<feature type="domain" description="OmpA-like" evidence="4">
    <location>
        <begin position="148"/>
        <end position="271"/>
    </location>
</feature>
<dbReference type="PROSITE" id="PS51257">
    <property type="entry name" value="PROKAR_LIPOPROTEIN"/>
    <property type="match status" value="1"/>
</dbReference>
<dbReference type="Pfam" id="PF00691">
    <property type="entry name" value="OmpA"/>
    <property type="match status" value="1"/>
</dbReference>
<dbReference type="EMBL" id="SWMU01000002">
    <property type="protein sequence ID" value="TKS56478.1"/>
    <property type="molecule type" value="Genomic_DNA"/>
</dbReference>
<dbReference type="AlphaFoldDB" id="A0A4U5TT67"/>
<dbReference type="Proteomes" id="UP000306552">
    <property type="component" value="Unassembled WGS sequence"/>
</dbReference>
<evidence type="ECO:0000259" key="4">
    <source>
        <dbReference type="PROSITE" id="PS51123"/>
    </source>
</evidence>
<sequence>MKFNYVIIILVIILVSCVSKKKLNQAETEKSELEHQIAELKSEKEACEMNYKAIEEEVKSYKDIISELQGNAKNKVELTAGGQLLSEQSKSNVNQILSQMSADQVAQAQTLEDSINLAVGYNIKKDLSNQIGEEGISIDEAIDVKVHEPVVLITLIDKVLFKSGSYWVDKKAYRLLAKISDVINSEPNIDVRVDGHTDNMPLAESSYIVDNWDLSIRRAASVVRTLENKFGVEGERLIASGRSKYAPVADNSTKEGRALNRRTTILLMPDVEHYMALINGDMNSQSYESPTGAKTNQDKSQAPKNTIIEPKTPQEE</sequence>
<organism evidence="5 6">
    <name type="scientific">Mesohalobacter halotolerans</name>
    <dbReference type="NCBI Taxonomy" id="1883405"/>
    <lineage>
        <taxon>Bacteria</taxon>
        <taxon>Pseudomonadati</taxon>
        <taxon>Bacteroidota</taxon>
        <taxon>Flavobacteriia</taxon>
        <taxon>Flavobacteriales</taxon>
        <taxon>Flavobacteriaceae</taxon>
        <taxon>Mesohalobacter</taxon>
    </lineage>
</organism>
<dbReference type="PROSITE" id="PS51123">
    <property type="entry name" value="OMPA_2"/>
    <property type="match status" value="1"/>
</dbReference>
<feature type="compositionally biased region" description="Polar residues" evidence="3">
    <location>
        <begin position="282"/>
        <end position="304"/>
    </location>
</feature>
<evidence type="ECO:0000256" key="2">
    <source>
        <dbReference type="SAM" id="Coils"/>
    </source>
</evidence>
<dbReference type="Gene3D" id="3.30.1330.60">
    <property type="entry name" value="OmpA-like domain"/>
    <property type="match status" value="1"/>
</dbReference>
<comment type="caution">
    <text evidence="5">The sequence shown here is derived from an EMBL/GenBank/DDBJ whole genome shotgun (WGS) entry which is preliminary data.</text>
</comment>
<dbReference type="PANTHER" id="PTHR30329:SF21">
    <property type="entry name" value="LIPOPROTEIN YIAD-RELATED"/>
    <property type="match status" value="1"/>
</dbReference>
<reference evidence="5 6" key="1">
    <citation type="submission" date="2019-04" db="EMBL/GenBank/DDBJ databases">
        <title>Psychroflexus halotolerans sp. nov., isolated from a marine solar saltern.</title>
        <authorList>
            <person name="Feng X."/>
        </authorList>
    </citation>
    <scope>NUCLEOTIDE SEQUENCE [LARGE SCALE GENOMIC DNA]</scope>
    <source>
        <strain evidence="5 6">WDS2C27</strain>
    </source>
</reference>
<evidence type="ECO:0000313" key="5">
    <source>
        <dbReference type="EMBL" id="TKS56478.1"/>
    </source>
</evidence>
<keyword evidence="6" id="KW-1185">Reference proteome</keyword>
<dbReference type="InterPro" id="IPR006665">
    <property type="entry name" value="OmpA-like"/>
</dbReference>
<dbReference type="InterPro" id="IPR036737">
    <property type="entry name" value="OmpA-like_sf"/>
</dbReference>
<keyword evidence="1" id="KW-0472">Membrane</keyword>
<dbReference type="GO" id="GO:0016020">
    <property type="term" value="C:membrane"/>
    <property type="evidence" value="ECO:0007669"/>
    <property type="project" value="UniProtKB-UniRule"/>
</dbReference>
<dbReference type="RefSeq" id="WP_138931580.1">
    <property type="nucleotide sequence ID" value="NZ_SWMU01000002.1"/>
</dbReference>
<feature type="coiled-coil region" evidence="2">
    <location>
        <begin position="23"/>
        <end position="71"/>
    </location>
</feature>
<evidence type="ECO:0000313" key="6">
    <source>
        <dbReference type="Proteomes" id="UP000306552"/>
    </source>
</evidence>
<keyword evidence="2" id="KW-0175">Coiled coil</keyword>
<accession>A0A4U5TT67</accession>
<gene>
    <name evidence="5" type="ORF">FCN74_05390</name>
</gene>
<name>A0A4U5TT67_9FLAO</name>